<name>A0AAV4EIB5_9GAST</name>
<dbReference type="AlphaFoldDB" id="A0AAV4EIB5"/>
<dbReference type="EMBL" id="BMAT01000125">
    <property type="protein sequence ID" value="GFR60051.1"/>
    <property type="molecule type" value="Genomic_DNA"/>
</dbReference>
<feature type="region of interest" description="Disordered" evidence="1">
    <location>
        <begin position="24"/>
        <end position="63"/>
    </location>
</feature>
<gene>
    <name evidence="2" type="ORF">ElyMa_000069300</name>
</gene>
<accession>A0AAV4EIB5</accession>
<comment type="caution">
    <text evidence="2">The sequence shown here is derived from an EMBL/GenBank/DDBJ whole genome shotgun (WGS) entry which is preliminary data.</text>
</comment>
<evidence type="ECO:0000313" key="2">
    <source>
        <dbReference type="EMBL" id="GFR60051.1"/>
    </source>
</evidence>
<dbReference type="Proteomes" id="UP000762676">
    <property type="component" value="Unassembled WGS sequence"/>
</dbReference>
<protein>
    <submittedName>
        <fullName evidence="2">Uncharacterized protein</fullName>
    </submittedName>
</protein>
<keyword evidence="3" id="KW-1185">Reference proteome</keyword>
<proteinExistence type="predicted"/>
<sequence length="95" mass="11177">MRTQRIKRWKKVKQLIRLTNPVTAQVKKKPTKDLETGVDGNTQSHDESQDFQVSGGFDEDQESEDIWKRKLPCELREAPEHLSPLQKEKTQLYQK</sequence>
<organism evidence="2 3">
    <name type="scientific">Elysia marginata</name>
    <dbReference type="NCBI Taxonomy" id="1093978"/>
    <lineage>
        <taxon>Eukaryota</taxon>
        <taxon>Metazoa</taxon>
        <taxon>Spiralia</taxon>
        <taxon>Lophotrochozoa</taxon>
        <taxon>Mollusca</taxon>
        <taxon>Gastropoda</taxon>
        <taxon>Heterobranchia</taxon>
        <taxon>Euthyneura</taxon>
        <taxon>Panpulmonata</taxon>
        <taxon>Sacoglossa</taxon>
        <taxon>Placobranchoidea</taxon>
        <taxon>Plakobranchidae</taxon>
        <taxon>Elysia</taxon>
    </lineage>
</organism>
<reference evidence="2 3" key="1">
    <citation type="journal article" date="2021" name="Elife">
        <title>Chloroplast acquisition without the gene transfer in kleptoplastic sea slugs, Plakobranchus ocellatus.</title>
        <authorList>
            <person name="Maeda T."/>
            <person name="Takahashi S."/>
            <person name="Yoshida T."/>
            <person name="Shimamura S."/>
            <person name="Takaki Y."/>
            <person name="Nagai Y."/>
            <person name="Toyoda A."/>
            <person name="Suzuki Y."/>
            <person name="Arimoto A."/>
            <person name="Ishii H."/>
            <person name="Satoh N."/>
            <person name="Nishiyama T."/>
            <person name="Hasebe M."/>
            <person name="Maruyama T."/>
            <person name="Minagawa J."/>
            <person name="Obokata J."/>
            <person name="Shigenobu S."/>
        </authorList>
    </citation>
    <scope>NUCLEOTIDE SEQUENCE [LARGE SCALE GENOMIC DNA]</scope>
</reference>
<evidence type="ECO:0000313" key="3">
    <source>
        <dbReference type="Proteomes" id="UP000762676"/>
    </source>
</evidence>
<evidence type="ECO:0000256" key="1">
    <source>
        <dbReference type="SAM" id="MobiDB-lite"/>
    </source>
</evidence>